<feature type="region of interest" description="Disordered" evidence="1">
    <location>
        <begin position="1"/>
        <end position="34"/>
    </location>
</feature>
<dbReference type="Proteomes" id="UP000494108">
    <property type="component" value="Unassembled WGS sequence"/>
</dbReference>
<evidence type="ECO:0000313" key="2">
    <source>
        <dbReference type="EMBL" id="CAB3646335.1"/>
    </source>
</evidence>
<dbReference type="AlphaFoldDB" id="A0A6S6YXF7"/>
<proteinExistence type="predicted"/>
<keyword evidence="3" id="KW-1185">Reference proteome</keyword>
<name>A0A6S6YXF7_9BURK</name>
<sequence length="217" mass="23800">MKKKRRGAIGTASNRSNITGMDTQNRNMARDDDTDANLRAPSYYVLQATHDCAGCGKSTSVFALAVPPDHLSTDGDIELDDDGDSMGLAPDAFREWLFSPAQWQEIAGPALLSQIGILSASVASTLGHLAPTLRQNPDRNGEWTNFCAHCDRAVWEGVLYPNPGQPFCPKDDAAAARIMVHEVHEPFAAFTAMCWTDRYRNKWPLFKRLGVACSEAD</sequence>
<evidence type="ECO:0000256" key="1">
    <source>
        <dbReference type="SAM" id="MobiDB-lite"/>
    </source>
</evidence>
<gene>
    <name evidence="2" type="ORF">LMG3431_02463</name>
</gene>
<protein>
    <submittedName>
        <fullName evidence="2">Uncharacterized protein</fullName>
    </submittedName>
</protein>
<feature type="compositionally biased region" description="Polar residues" evidence="1">
    <location>
        <begin position="11"/>
        <end position="27"/>
    </location>
</feature>
<accession>A0A6S6YXF7</accession>
<reference evidence="2 3" key="1">
    <citation type="submission" date="2020-04" db="EMBL/GenBank/DDBJ databases">
        <authorList>
            <person name="De Canck E."/>
        </authorList>
    </citation>
    <scope>NUCLEOTIDE SEQUENCE [LARGE SCALE GENOMIC DNA]</scope>
    <source>
        <strain evidence="2 3">LMG 3431</strain>
    </source>
</reference>
<dbReference type="EMBL" id="CADIJX010000003">
    <property type="protein sequence ID" value="CAB3646335.1"/>
    <property type="molecule type" value="Genomic_DNA"/>
</dbReference>
<organism evidence="2 3">
    <name type="scientific">Achromobacter pestifer</name>
    <dbReference type="NCBI Taxonomy" id="1353889"/>
    <lineage>
        <taxon>Bacteria</taxon>
        <taxon>Pseudomonadati</taxon>
        <taxon>Pseudomonadota</taxon>
        <taxon>Betaproteobacteria</taxon>
        <taxon>Burkholderiales</taxon>
        <taxon>Alcaligenaceae</taxon>
        <taxon>Achromobacter</taxon>
    </lineage>
</organism>
<evidence type="ECO:0000313" key="3">
    <source>
        <dbReference type="Proteomes" id="UP000494108"/>
    </source>
</evidence>